<evidence type="ECO:0000256" key="1">
    <source>
        <dbReference type="SAM" id="Phobius"/>
    </source>
</evidence>
<accession>A0A6J2XXA6</accession>
<dbReference type="Pfam" id="PF12146">
    <property type="entry name" value="Hydrolase_4"/>
    <property type="match status" value="1"/>
</dbReference>
<dbReference type="InterPro" id="IPR029058">
    <property type="entry name" value="AB_hydrolase_fold"/>
</dbReference>
<dbReference type="PANTHER" id="PTHR12277:SF194">
    <property type="entry name" value="FI04476P"/>
    <property type="match status" value="1"/>
</dbReference>
<feature type="transmembrane region" description="Helical" evidence="1">
    <location>
        <begin position="39"/>
        <end position="62"/>
    </location>
</feature>
<dbReference type="SUPFAM" id="SSF53474">
    <property type="entry name" value="alpha/beta-Hydrolases"/>
    <property type="match status" value="1"/>
</dbReference>
<keyword evidence="3" id="KW-1185">Reference proteome</keyword>
<evidence type="ECO:0000313" key="3">
    <source>
        <dbReference type="Proteomes" id="UP000504635"/>
    </source>
</evidence>
<proteinExistence type="predicted"/>
<dbReference type="InParanoid" id="A0A6J2XXA6"/>
<dbReference type="GO" id="GO:0006660">
    <property type="term" value="P:phosphatidylserine catabolic process"/>
    <property type="evidence" value="ECO:0007669"/>
    <property type="project" value="TreeGrafter"/>
</dbReference>
<dbReference type="GO" id="GO:0052651">
    <property type="term" value="P:monoacylglycerol catabolic process"/>
    <property type="evidence" value="ECO:0007669"/>
    <property type="project" value="TreeGrafter"/>
</dbReference>
<dbReference type="OrthoDB" id="10249433at2759"/>
<dbReference type="GO" id="GO:0004622">
    <property type="term" value="F:phosphatidylcholine lysophospholipase activity"/>
    <property type="evidence" value="ECO:0007669"/>
    <property type="project" value="TreeGrafter"/>
</dbReference>
<sequence>MSRYNDYYLVNDEDVELDDSVDFRITCQKRMLKKVFQRFLIICFVALIITFISVFIILPLTFMKTVTLQEDLIFTHWNLPISRSYYEQYPFPGFKNHYINVEDIDNHTNLTLGLWHILPFKLAESARNNANYDYDEALLNSNYTVILYFHGTGEDRSQSHRKYQLFRMFSHVIAFDYRCYGDSSTGSLSEKNVVSDSIQIYNWVRKKTKASIYVWGHSLGTAVATNTLSQLENNGNASGLILEAPFTNLKDEIYAHPYLKYLSWLPWFEATIIQPLQYNLFLFNTDKHIQKISCPIMFLHAKDDTVVPYYMSEKLYNITLSKDRQEIHSVLHLYDRFLRLDHYFIYQDPHTPFFIYEFMKLGVKGGEEFFEGSHQS</sequence>
<dbReference type="GO" id="GO:0005789">
    <property type="term" value="C:endoplasmic reticulum membrane"/>
    <property type="evidence" value="ECO:0007669"/>
    <property type="project" value="TreeGrafter"/>
</dbReference>
<evidence type="ECO:0000259" key="2">
    <source>
        <dbReference type="Pfam" id="PF12146"/>
    </source>
</evidence>
<dbReference type="RefSeq" id="XP_030755400.1">
    <property type="nucleotide sequence ID" value="XM_030899540.1"/>
</dbReference>
<name>A0A6J2XXA6_SITOR</name>
<keyword evidence="1" id="KW-1133">Transmembrane helix</keyword>
<dbReference type="Gene3D" id="3.40.50.1820">
    <property type="entry name" value="alpha/beta hydrolase"/>
    <property type="match status" value="1"/>
</dbReference>
<dbReference type="Proteomes" id="UP000504635">
    <property type="component" value="Unplaced"/>
</dbReference>
<keyword evidence="1" id="KW-0812">Transmembrane</keyword>
<dbReference type="KEGG" id="soy:115881847"/>
<reference evidence="4" key="1">
    <citation type="submission" date="2025-08" db="UniProtKB">
        <authorList>
            <consortium name="RefSeq"/>
        </authorList>
    </citation>
    <scope>IDENTIFICATION</scope>
    <source>
        <tissue evidence="4">Gonads</tissue>
    </source>
</reference>
<protein>
    <submittedName>
        <fullName evidence="4">Lysophosphatidylserine lipase ABHD12-like isoform X1</fullName>
    </submittedName>
</protein>
<dbReference type="GeneID" id="115881847"/>
<dbReference type="InterPro" id="IPR022742">
    <property type="entry name" value="Hydrolase_4"/>
</dbReference>
<organism evidence="3 4">
    <name type="scientific">Sitophilus oryzae</name>
    <name type="common">Rice weevil</name>
    <name type="synonym">Curculio oryzae</name>
    <dbReference type="NCBI Taxonomy" id="7048"/>
    <lineage>
        <taxon>Eukaryota</taxon>
        <taxon>Metazoa</taxon>
        <taxon>Ecdysozoa</taxon>
        <taxon>Arthropoda</taxon>
        <taxon>Hexapoda</taxon>
        <taxon>Insecta</taxon>
        <taxon>Pterygota</taxon>
        <taxon>Neoptera</taxon>
        <taxon>Endopterygota</taxon>
        <taxon>Coleoptera</taxon>
        <taxon>Polyphaga</taxon>
        <taxon>Cucujiformia</taxon>
        <taxon>Curculionidae</taxon>
        <taxon>Dryophthorinae</taxon>
        <taxon>Sitophilus</taxon>
    </lineage>
</organism>
<keyword evidence="1" id="KW-0472">Membrane</keyword>
<evidence type="ECO:0000313" key="4">
    <source>
        <dbReference type="RefSeq" id="XP_030755400.1"/>
    </source>
</evidence>
<gene>
    <name evidence="4" type="primary">LOC115881847</name>
</gene>
<dbReference type="AlphaFoldDB" id="A0A6J2XXA6"/>
<dbReference type="GO" id="GO:0047372">
    <property type="term" value="F:monoacylglycerol lipase activity"/>
    <property type="evidence" value="ECO:0007669"/>
    <property type="project" value="TreeGrafter"/>
</dbReference>
<dbReference type="PANTHER" id="PTHR12277">
    <property type="entry name" value="ALPHA/BETA HYDROLASE DOMAIN-CONTAINING PROTEIN"/>
    <property type="match status" value="1"/>
</dbReference>
<feature type="domain" description="Serine aminopeptidase S33" evidence="2">
    <location>
        <begin position="145"/>
        <end position="265"/>
    </location>
</feature>